<dbReference type="Proteomes" id="UP001603418">
    <property type="component" value="Unassembled WGS sequence"/>
</dbReference>
<gene>
    <name evidence="2" type="ORF">ACF1HC_01335</name>
</gene>
<proteinExistence type="predicted"/>
<name>A0ABW6YNS0_9ACTN</name>
<protein>
    <submittedName>
        <fullName evidence="2">Uncharacterized protein</fullName>
    </submittedName>
</protein>
<dbReference type="RefSeq" id="WP_051815647.1">
    <property type="nucleotide sequence ID" value="NZ_JBFACJ010000001.1"/>
</dbReference>
<organism evidence="2 3">
    <name type="scientific">Streptomyces eurythermus</name>
    <dbReference type="NCBI Taxonomy" id="42237"/>
    <lineage>
        <taxon>Bacteria</taxon>
        <taxon>Bacillati</taxon>
        <taxon>Actinomycetota</taxon>
        <taxon>Actinomycetes</taxon>
        <taxon>Kitasatosporales</taxon>
        <taxon>Streptomycetaceae</taxon>
        <taxon>Streptomyces</taxon>
    </lineage>
</organism>
<reference evidence="2 3" key="1">
    <citation type="submission" date="2024-10" db="EMBL/GenBank/DDBJ databases">
        <title>The Natural Products Discovery Center: Release of the First 8490 Sequenced Strains for Exploring Actinobacteria Biosynthetic Diversity.</title>
        <authorList>
            <person name="Kalkreuter E."/>
            <person name="Kautsar S.A."/>
            <person name="Yang D."/>
            <person name="Bader C.D."/>
            <person name="Teijaro C.N."/>
            <person name="Fluegel L."/>
            <person name="Davis C.M."/>
            <person name="Simpson J.R."/>
            <person name="Lauterbach L."/>
            <person name="Steele A.D."/>
            <person name="Gui C."/>
            <person name="Meng S."/>
            <person name="Li G."/>
            <person name="Viehrig K."/>
            <person name="Ye F."/>
            <person name="Su P."/>
            <person name="Kiefer A.F."/>
            <person name="Nichols A."/>
            <person name="Cepeda A.J."/>
            <person name="Yan W."/>
            <person name="Fan B."/>
            <person name="Jiang Y."/>
            <person name="Adhikari A."/>
            <person name="Zheng C.-J."/>
            <person name="Schuster L."/>
            <person name="Cowan T.M."/>
            <person name="Smanski M.J."/>
            <person name="Chevrette M.G."/>
            <person name="De Carvalho L.P.S."/>
            <person name="Shen B."/>
        </authorList>
    </citation>
    <scope>NUCLEOTIDE SEQUENCE [LARGE SCALE GENOMIC DNA]</scope>
    <source>
        <strain evidence="2 3">NPDC013366</strain>
    </source>
</reference>
<evidence type="ECO:0000313" key="3">
    <source>
        <dbReference type="Proteomes" id="UP001603418"/>
    </source>
</evidence>
<accession>A0ABW6YNS0</accession>
<evidence type="ECO:0000256" key="1">
    <source>
        <dbReference type="SAM" id="MobiDB-lite"/>
    </source>
</evidence>
<comment type="caution">
    <text evidence="2">The sequence shown here is derived from an EMBL/GenBank/DDBJ whole genome shotgun (WGS) entry which is preliminary data.</text>
</comment>
<sequence length="206" mass="21927">MSDTHRRPVPTDRAPGPRETPAPGEEQRLAATVAAHPMLDSVGALASLLARLPPELPLWLDEHVRWDPDERLKQQLLTVTPRIVGVASAVETEDAAMEPGLELGTVCIPFDSTPDARAAVAVRRDLLPADPYASAEERLEQGDVPGALGDLATLLQDIAALLSDVTDGLERGSSDTESLRVEASRIGQAAARIARLAKNGQAKDRG</sequence>
<dbReference type="EMBL" id="JBICBM010000001">
    <property type="protein sequence ID" value="MFF9880256.1"/>
    <property type="molecule type" value="Genomic_DNA"/>
</dbReference>
<keyword evidence="3" id="KW-1185">Reference proteome</keyword>
<evidence type="ECO:0000313" key="2">
    <source>
        <dbReference type="EMBL" id="MFF9880256.1"/>
    </source>
</evidence>
<feature type="compositionally biased region" description="Basic and acidic residues" evidence="1">
    <location>
        <begin position="1"/>
        <end position="10"/>
    </location>
</feature>
<feature type="region of interest" description="Disordered" evidence="1">
    <location>
        <begin position="1"/>
        <end position="25"/>
    </location>
</feature>